<dbReference type="Pfam" id="PF13401">
    <property type="entry name" value="AAA_22"/>
    <property type="match status" value="1"/>
</dbReference>
<dbReference type="SUPFAM" id="SSF52540">
    <property type="entry name" value="P-loop containing nucleoside triphosphate hydrolases"/>
    <property type="match status" value="1"/>
</dbReference>
<name>A0A7C3CM51_9BACT</name>
<organism evidence="2">
    <name type="scientific">Thermosulfurimonas dismutans</name>
    <dbReference type="NCBI Taxonomy" id="999894"/>
    <lineage>
        <taxon>Bacteria</taxon>
        <taxon>Pseudomonadati</taxon>
        <taxon>Thermodesulfobacteriota</taxon>
        <taxon>Thermodesulfobacteria</taxon>
        <taxon>Thermodesulfobacteriales</taxon>
        <taxon>Thermodesulfobacteriaceae</taxon>
        <taxon>Thermosulfurimonas</taxon>
    </lineage>
</organism>
<evidence type="ECO:0000313" key="2">
    <source>
        <dbReference type="EMBL" id="HFC97255.1"/>
    </source>
</evidence>
<reference evidence="2" key="1">
    <citation type="journal article" date="2020" name="mSystems">
        <title>Genome- and Community-Level Interaction Insights into Carbon Utilization and Element Cycling Functions of Hydrothermarchaeota in Hydrothermal Sediment.</title>
        <authorList>
            <person name="Zhou Z."/>
            <person name="Liu Y."/>
            <person name="Xu W."/>
            <person name="Pan J."/>
            <person name="Luo Z.H."/>
            <person name="Li M."/>
        </authorList>
    </citation>
    <scope>NUCLEOTIDE SEQUENCE [LARGE SCALE GENOMIC DNA]</scope>
    <source>
        <strain evidence="2">HyVt-483</strain>
    </source>
</reference>
<dbReference type="SMART" id="SM00382">
    <property type="entry name" value="AAA"/>
    <property type="match status" value="1"/>
</dbReference>
<accession>A0A7C3CM51</accession>
<dbReference type="PANTHER" id="PTHR35894:SF1">
    <property type="entry name" value="PHOSPHORIBULOKINASE _ URIDINE KINASE FAMILY"/>
    <property type="match status" value="1"/>
</dbReference>
<feature type="domain" description="AAA+ ATPase" evidence="1">
    <location>
        <begin position="42"/>
        <end position="194"/>
    </location>
</feature>
<proteinExistence type="predicted"/>
<dbReference type="PANTHER" id="PTHR35894">
    <property type="entry name" value="GENERAL SECRETION PATHWAY PROTEIN A-RELATED"/>
    <property type="match status" value="1"/>
</dbReference>
<dbReference type="AlphaFoldDB" id="A0A7C3CM51"/>
<dbReference type="EMBL" id="DRMH01000020">
    <property type="protein sequence ID" value="HFC97255.1"/>
    <property type="molecule type" value="Genomic_DNA"/>
</dbReference>
<dbReference type="Proteomes" id="UP000886043">
    <property type="component" value="Unassembled WGS sequence"/>
</dbReference>
<dbReference type="Gene3D" id="3.40.50.300">
    <property type="entry name" value="P-loop containing nucleotide triphosphate hydrolases"/>
    <property type="match status" value="1"/>
</dbReference>
<dbReference type="GO" id="GO:0016887">
    <property type="term" value="F:ATP hydrolysis activity"/>
    <property type="evidence" value="ECO:0007669"/>
    <property type="project" value="InterPro"/>
</dbReference>
<comment type="caution">
    <text evidence="2">The sequence shown here is derived from an EMBL/GenBank/DDBJ whole genome shotgun (WGS) entry which is preliminary data.</text>
</comment>
<dbReference type="InterPro" id="IPR003593">
    <property type="entry name" value="AAA+_ATPase"/>
</dbReference>
<dbReference type="InterPro" id="IPR052026">
    <property type="entry name" value="ExeA_AAA_ATPase_DNA-bind"/>
</dbReference>
<dbReference type="CDD" id="cd00882">
    <property type="entry name" value="Ras_like_GTPase"/>
    <property type="match status" value="1"/>
</dbReference>
<dbReference type="InterPro" id="IPR049945">
    <property type="entry name" value="AAA_22"/>
</dbReference>
<sequence length="340" mass="39132">MYERFYGLREKPFTLSPDPSYLFMSPKHENVYTHLRYAVVENKGFVVITGEIGSGKTTLINYLLARIRGAVRVAYVYNTRVSPSQFLKLVARELEIPVETQDKVGIFEALNRFLLREYAAGRRVILIVDEAQNLSLSTLEEIRLISNLETQKEPLWQIILVGQPELRRKLEHPSLKQLVQRVTVYCHLEPLDLEETKAYVRHRLRVAGAKREDLFTEEALEAVYRYSRGIPRLINLICDTALVYGFADGIPRIGADLIETVVEDRRRSGLFFEPAETAGEVPSPEAGDLGSRVRDLEQRVRVLEALVGELSERLEFCRSLEREWREILKNLLLFINIKSS</sequence>
<gene>
    <name evidence="2" type="ORF">ENJ40_02190</name>
</gene>
<protein>
    <submittedName>
        <fullName evidence="2">General secretion pathway protein GspA</fullName>
    </submittedName>
</protein>
<evidence type="ECO:0000259" key="1">
    <source>
        <dbReference type="SMART" id="SM00382"/>
    </source>
</evidence>
<dbReference type="InterPro" id="IPR027417">
    <property type="entry name" value="P-loop_NTPase"/>
</dbReference>